<sequence length="137" mass="14018">MIWLAIALQAAVPATSSPAPEQPQRWSILTPQPCAPTDRPHDDKSDIVVCADGKTSQSLPLPDEAGPPPGRGANRDLSSKTALALEAPPCAATQAGCTVGFGPPIAPIVGALAKVAKSAFAKKPDKRGRVPIDLGTP</sequence>
<dbReference type="RefSeq" id="WP_179509362.1">
    <property type="nucleotide sequence ID" value="NZ_JACCBY010000003.1"/>
</dbReference>
<evidence type="ECO:0000256" key="1">
    <source>
        <dbReference type="SAM" id="MobiDB-lite"/>
    </source>
</evidence>
<dbReference type="AlphaFoldDB" id="A0A7Y9FRL8"/>
<feature type="region of interest" description="Disordered" evidence="1">
    <location>
        <begin position="13"/>
        <end position="80"/>
    </location>
</feature>
<dbReference type="Proteomes" id="UP000517753">
    <property type="component" value="Unassembled WGS sequence"/>
</dbReference>
<reference evidence="2 3" key="1">
    <citation type="submission" date="2020-08" db="EMBL/GenBank/DDBJ databases">
        <title>The Agave Microbiome: Exploring the role of microbial communities in plant adaptations to desert environments.</title>
        <authorList>
            <person name="Partida-Martinez L.P."/>
        </authorList>
    </citation>
    <scope>NUCLEOTIDE SEQUENCE [LARGE SCALE GENOMIC DNA]</scope>
    <source>
        <strain evidence="2 3">AS2.3</strain>
    </source>
</reference>
<feature type="compositionally biased region" description="Polar residues" evidence="1">
    <location>
        <begin position="14"/>
        <end position="30"/>
    </location>
</feature>
<comment type="caution">
    <text evidence="2">The sequence shown here is derived from an EMBL/GenBank/DDBJ whole genome shotgun (WGS) entry which is preliminary data.</text>
</comment>
<gene>
    <name evidence="2" type="ORF">HD841_002758</name>
</gene>
<accession>A0A7Y9FRL8</accession>
<protein>
    <submittedName>
        <fullName evidence="2">Uncharacterized protein</fullName>
    </submittedName>
</protein>
<evidence type="ECO:0000313" key="3">
    <source>
        <dbReference type="Proteomes" id="UP000517753"/>
    </source>
</evidence>
<name>A0A7Y9FRL8_9SPHN</name>
<proteinExistence type="predicted"/>
<organism evidence="2 3">
    <name type="scientific">Sphingomonas melonis</name>
    <dbReference type="NCBI Taxonomy" id="152682"/>
    <lineage>
        <taxon>Bacteria</taxon>
        <taxon>Pseudomonadati</taxon>
        <taxon>Pseudomonadota</taxon>
        <taxon>Alphaproteobacteria</taxon>
        <taxon>Sphingomonadales</taxon>
        <taxon>Sphingomonadaceae</taxon>
        <taxon>Sphingomonas</taxon>
    </lineage>
</organism>
<dbReference type="EMBL" id="JACCBY010000003">
    <property type="protein sequence ID" value="NYD90961.1"/>
    <property type="molecule type" value="Genomic_DNA"/>
</dbReference>
<evidence type="ECO:0000313" key="2">
    <source>
        <dbReference type="EMBL" id="NYD90961.1"/>
    </source>
</evidence>
<keyword evidence="3" id="KW-1185">Reference proteome</keyword>